<evidence type="ECO:0000256" key="1">
    <source>
        <dbReference type="ARBA" id="ARBA00022670"/>
    </source>
</evidence>
<dbReference type="InterPro" id="IPR001478">
    <property type="entry name" value="PDZ"/>
</dbReference>
<reference evidence="6 7" key="1">
    <citation type="submission" date="2018-05" db="EMBL/GenBank/DDBJ databases">
        <title>The Hungate 1000. A catalogue of reference genomes from the rumen microbiome.</title>
        <authorList>
            <person name="Kelly W."/>
        </authorList>
    </citation>
    <scope>NUCLEOTIDE SEQUENCE [LARGE SCALE GENOMIC DNA]</scope>
    <source>
        <strain evidence="6 7">SAb67</strain>
    </source>
</reference>
<feature type="compositionally biased region" description="Basic and acidic residues" evidence="3">
    <location>
        <begin position="502"/>
        <end position="515"/>
    </location>
</feature>
<dbReference type="Gene3D" id="2.40.10.120">
    <property type="match status" value="1"/>
</dbReference>
<evidence type="ECO:0000256" key="4">
    <source>
        <dbReference type="SAM" id="Phobius"/>
    </source>
</evidence>
<dbReference type="SUPFAM" id="SSF50494">
    <property type="entry name" value="Trypsin-like serine proteases"/>
    <property type="match status" value="1"/>
</dbReference>
<dbReference type="SMART" id="SM00228">
    <property type="entry name" value="PDZ"/>
    <property type="match status" value="1"/>
</dbReference>
<protein>
    <submittedName>
        <fullName evidence="6">Serine protease Do</fullName>
    </submittedName>
</protein>
<dbReference type="PANTHER" id="PTHR43343">
    <property type="entry name" value="PEPTIDASE S12"/>
    <property type="match status" value="1"/>
</dbReference>
<dbReference type="AlphaFoldDB" id="A0A315XWX2"/>
<dbReference type="InterPro" id="IPR051201">
    <property type="entry name" value="Chloro_Bact_Ser_Proteases"/>
</dbReference>
<keyword evidence="2" id="KW-0378">Hydrolase</keyword>
<keyword evidence="1 6" id="KW-0645">Protease</keyword>
<dbReference type="SUPFAM" id="SSF50156">
    <property type="entry name" value="PDZ domain-like"/>
    <property type="match status" value="1"/>
</dbReference>
<dbReference type="Proteomes" id="UP000245720">
    <property type="component" value="Unassembled WGS sequence"/>
</dbReference>
<evidence type="ECO:0000256" key="3">
    <source>
        <dbReference type="SAM" id="MobiDB-lite"/>
    </source>
</evidence>
<keyword evidence="4" id="KW-0812">Transmembrane</keyword>
<keyword evidence="4" id="KW-1133">Transmembrane helix</keyword>
<proteinExistence type="predicted"/>
<dbReference type="InterPro" id="IPR009003">
    <property type="entry name" value="Peptidase_S1_PA"/>
</dbReference>
<feature type="compositionally biased region" description="Acidic residues" evidence="3">
    <location>
        <begin position="490"/>
        <end position="501"/>
    </location>
</feature>
<keyword evidence="4" id="KW-0472">Membrane</keyword>
<accession>A0A315XWX2</accession>
<organism evidence="6 7">
    <name type="scientific">Ruminococcus flavefaciens</name>
    <dbReference type="NCBI Taxonomy" id="1265"/>
    <lineage>
        <taxon>Bacteria</taxon>
        <taxon>Bacillati</taxon>
        <taxon>Bacillota</taxon>
        <taxon>Clostridia</taxon>
        <taxon>Eubacteriales</taxon>
        <taxon>Oscillospiraceae</taxon>
        <taxon>Ruminococcus</taxon>
    </lineage>
</organism>
<comment type="caution">
    <text evidence="6">The sequence shown here is derived from an EMBL/GenBank/DDBJ whole genome shotgun (WGS) entry which is preliminary data.</text>
</comment>
<dbReference type="Gene3D" id="2.30.42.10">
    <property type="match status" value="1"/>
</dbReference>
<dbReference type="InterPro" id="IPR001940">
    <property type="entry name" value="Peptidase_S1C"/>
</dbReference>
<feature type="compositionally biased region" description="Polar residues" evidence="3">
    <location>
        <begin position="20"/>
        <end position="29"/>
    </location>
</feature>
<feature type="compositionally biased region" description="Low complexity" evidence="3">
    <location>
        <begin position="1"/>
        <end position="19"/>
    </location>
</feature>
<evidence type="ECO:0000313" key="6">
    <source>
        <dbReference type="EMBL" id="PWJ11821.1"/>
    </source>
</evidence>
<feature type="domain" description="PDZ" evidence="5">
    <location>
        <begin position="362"/>
        <end position="444"/>
    </location>
</feature>
<evidence type="ECO:0000313" key="7">
    <source>
        <dbReference type="Proteomes" id="UP000245720"/>
    </source>
</evidence>
<dbReference type="EMBL" id="QGDI01000008">
    <property type="protein sequence ID" value="PWJ11821.1"/>
    <property type="molecule type" value="Genomic_DNA"/>
</dbReference>
<dbReference type="RefSeq" id="WP_109726847.1">
    <property type="nucleotide sequence ID" value="NZ_QGDI01000008.1"/>
</dbReference>
<feature type="compositionally biased region" description="Acidic residues" evidence="3">
    <location>
        <begin position="454"/>
        <end position="476"/>
    </location>
</feature>
<dbReference type="PROSITE" id="PS50106">
    <property type="entry name" value="PDZ"/>
    <property type="match status" value="1"/>
</dbReference>
<dbReference type="InterPro" id="IPR036034">
    <property type="entry name" value="PDZ_sf"/>
</dbReference>
<feature type="transmembrane region" description="Helical" evidence="4">
    <location>
        <begin position="43"/>
        <end position="64"/>
    </location>
</feature>
<feature type="compositionally biased region" description="Acidic residues" evidence="3">
    <location>
        <begin position="520"/>
        <end position="533"/>
    </location>
</feature>
<feature type="region of interest" description="Disordered" evidence="3">
    <location>
        <begin position="1"/>
        <end position="37"/>
    </location>
</feature>
<dbReference type="Pfam" id="PF13365">
    <property type="entry name" value="Trypsin_2"/>
    <property type="match status" value="1"/>
</dbReference>
<dbReference type="GO" id="GO:0004252">
    <property type="term" value="F:serine-type endopeptidase activity"/>
    <property type="evidence" value="ECO:0007669"/>
    <property type="project" value="InterPro"/>
</dbReference>
<evidence type="ECO:0000256" key="2">
    <source>
        <dbReference type="ARBA" id="ARBA00022801"/>
    </source>
</evidence>
<dbReference type="OrthoDB" id="9758917at2"/>
<evidence type="ECO:0000259" key="5">
    <source>
        <dbReference type="PROSITE" id="PS50106"/>
    </source>
</evidence>
<dbReference type="PANTHER" id="PTHR43343:SF3">
    <property type="entry name" value="PROTEASE DO-LIKE 8, CHLOROPLASTIC"/>
    <property type="match status" value="1"/>
</dbReference>
<gene>
    <name evidence="6" type="ORF">IE37_02084</name>
</gene>
<dbReference type="PRINTS" id="PR00834">
    <property type="entry name" value="PROTEASES2C"/>
</dbReference>
<dbReference type="GO" id="GO:0006508">
    <property type="term" value="P:proteolysis"/>
    <property type="evidence" value="ECO:0007669"/>
    <property type="project" value="UniProtKB-KW"/>
</dbReference>
<name>A0A315XWX2_RUMFL</name>
<sequence length="533" mass="56738">MNEYNYTYNNNNTPEGNGNDYQGFSTDGGNSPKKPKKHTGLKAAAVVMAMAVVSAGSIGTYRYFAGENFNRAAVTEEEEETVLKNTKGTDSSIIAQNVSIIEPVESDGKALSNEEIVKKVLPSVVGVESSFEVTMQSQTAIPDDFFNFGFGGFGGFGGYDYGGESEPQTNIYKGTGTGVIVSENGYIVTNAHVIYDSEYGAGLATEVNVLLGDDETYEAEVIGYDVDLDLAVLKIDETGLTPAEFGNSDELQLGESVIAIGNPLGFELMNTVTGGMISGLDRDITINDKAMNLIQTDAAINSGNSGGPLINKYGQVIGINSSKMSSSYGSSEASIEGIGFAIPSNETAAIIDDIMKYGHVTGKPQLGISCQAISEAAAEMYNLPVGVMVKSVNDDSAAEKAGLKEGDIIVEADGEKVTTTAELVAKKNKHSAGDEFKLTIMRNGSEKTITVTLDEQEYEEAEKAEDEKDEESEEENTEAKKKKSAKSEEPAEEADEAEEETTEKSQKKNKSEKIPVPDFLDPDAADDAASDAE</sequence>
<feature type="region of interest" description="Disordered" evidence="3">
    <location>
        <begin position="448"/>
        <end position="533"/>
    </location>
</feature>
<dbReference type="Pfam" id="PF13180">
    <property type="entry name" value="PDZ_2"/>
    <property type="match status" value="1"/>
</dbReference>